<feature type="signal peptide" evidence="1">
    <location>
        <begin position="1"/>
        <end position="22"/>
    </location>
</feature>
<dbReference type="OrthoDB" id="5653754at2"/>
<keyword evidence="6" id="KW-1185">Reference proteome</keyword>
<evidence type="ECO:0000313" key="6">
    <source>
        <dbReference type="Proteomes" id="UP000054698"/>
    </source>
</evidence>
<accession>A0A0W0THT5</accession>
<dbReference type="EMBL" id="UASS01000038">
    <property type="protein sequence ID" value="SPX62473.1"/>
    <property type="molecule type" value="Genomic_DNA"/>
</dbReference>
<evidence type="ECO:0000313" key="4">
    <source>
        <dbReference type="EMBL" id="SPX62473.1"/>
    </source>
</evidence>
<gene>
    <name evidence="4" type="primary">osmY_2</name>
    <name evidence="3" type="ORF">Lfee_2833</name>
    <name evidence="5" type="ORF">NCTC11978_02749</name>
    <name evidence="4" type="ORF">NCTC12022_03234</name>
</gene>
<feature type="chain" id="PRO_5036003009" evidence="1">
    <location>
        <begin position="23"/>
        <end position="185"/>
    </location>
</feature>
<evidence type="ECO:0000256" key="1">
    <source>
        <dbReference type="SAM" id="SignalP"/>
    </source>
</evidence>
<evidence type="ECO:0000313" key="8">
    <source>
        <dbReference type="Proteomes" id="UP000254033"/>
    </source>
</evidence>
<reference evidence="3 6" key="1">
    <citation type="submission" date="2015-11" db="EMBL/GenBank/DDBJ databases">
        <title>Genomic analysis of 38 Legionella species identifies large and diverse effector repertoires.</title>
        <authorList>
            <person name="Burstein D."/>
            <person name="Amaro F."/>
            <person name="Zusman T."/>
            <person name="Lifshitz Z."/>
            <person name="Cohen O."/>
            <person name="Gilbert J.A."/>
            <person name="Pupko T."/>
            <person name="Shuman H.A."/>
            <person name="Segal G."/>
        </authorList>
    </citation>
    <scope>NUCLEOTIDE SEQUENCE [LARGE SCALE GENOMIC DNA]</scope>
    <source>
        <strain evidence="3 6">WO-44C</strain>
    </source>
</reference>
<evidence type="ECO:0000313" key="7">
    <source>
        <dbReference type="Proteomes" id="UP000251942"/>
    </source>
</evidence>
<evidence type="ECO:0000259" key="2">
    <source>
        <dbReference type="PROSITE" id="PS50914"/>
    </source>
</evidence>
<organism evidence="3 6">
    <name type="scientific">Legionella feeleii</name>
    <dbReference type="NCBI Taxonomy" id="453"/>
    <lineage>
        <taxon>Bacteria</taxon>
        <taxon>Pseudomonadati</taxon>
        <taxon>Pseudomonadota</taxon>
        <taxon>Gammaproteobacteria</taxon>
        <taxon>Legionellales</taxon>
        <taxon>Legionellaceae</taxon>
        <taxon>Legionella</taxon>
    </lineage>
</organism>
<dbReference type="Gene3D" id="3.30.1340.30">
    <property type="match status" value="2"/>
</dbReference>
<dbReference type="Proteomes" id="UP000251942">
    <property type="component" value="Unassembled WGS sequence"/>
</dbReference>
<dbReference type="SMART" id="SM00749">
    <property type="entry name" value="BON"/>
    <property type="match status" value="2"/>
</dbReference>
<dbReference type="InterPro" id="IPR014004">
    <property type="entry name" value="Transpt-assoc_nodulatn_dom_bac"/>
</dbReference>
<protein>
    <submittedName>
        <fullName evidence="3">Osmotically inducible protein Y</fullName>
    </submittedName>
</protein>
<dbReference type="PATRIC" id="fig|453.4.peg.3096"/>
<evidence type="ECO:0000313" key="5">
    <source>
        <dbReference type="EMBL" id="STX39546.1"/>
    </source>
</evidence>
<dbReference type="STRING" id="453.Lfee_2833"/>
<feature type="domain" description="BON" evidence="2">
    <location>
        <begin position="109"/>
        <end position="182"/>
    </location>
</feature>
<dbReference type="InterPro" id="IPR007055">
    <property type="entry name" value="BON_dom"/>
</dbReference>
<evidence type="ECO:0000313" key="3">
    <source>
        <dbReference type="EMBL" id="KTC95169.1"/>
    </source>
</evidence>
<keyword evidence="1" id="KW-0732">Signal</keyword>
<proteinExistence type="predicted"/>
<dbReference type="EMBL" id="UGNY01000001">
    <property type="protein sequence ID" value="STX39546.1"/>
    <property type="molecule type" value="Genomic_DNA"/>
</dbReference>
<reference evidence="7 8" key="2">
    <citation type="submission" date="2018-06" db="EMBL/GenBank/DDBJ databases">
        <authorList>
            <consortium name="Pathogen Informatics"/>
            <person name="Doyle S."/>
        </authorList>
    </citation>
    <scope>NUCLEOTIDE SEQUENCE [LARGE SCALE GENOMIC DNA]</scope>
    <source>
        <strain evidence="5 8">NCTC11978</strain>
        <strain evidence="4 7">NCTC12022</strain>
    </source>
</reference>
<dbReference type="AlphaFoldDB" id="A0A0W0THT5"/>
<dbReference type="Proteomes" id="UP000054698">
    <property type="component" value="Unassembled WGS sequence"/>
</dbReference>
<dbReference type="PROSITE" id="PS50914">
    <property type="entry name" value="BON"/>
    <property type="match status" value="2"/>
</dbReference>
<dbReference type="Proteomes" id="UP000254033">
    <property type="component" value="Unassembled WGS sequence"/>
</dbReference>
<sequence length="185" mass="20361">MRSLSNFIFSILLILFASFVHAESNLKEFEQKLSDSVITTKITAKFTKNRDLNPLKIYVSTKDGIVTLRGHVKNRQAYVDALRLAKVTKGVKAVETDELVIKQVNTAFTDAYITAKVEAAILRAKVFDDESIPLVGINATTTNGTVTLSGNLKQKKSIVAIIKRVNAVRGVKKIVSNLQVVNKEG</sequence>
<dbReference type="EMBL" id="LNYB01000085">
    <property type="protein sequence ID" value="KTC95169.1"/>
    <property type="molecule type" value="Genomic_DNA"/>
</dbReference>
<dbReference type="PANTHER" id="PTHR34606">
    <property type="entry name" value="BON DOMAIN-CONTAINING PROTEIN"/>
    <property type="match status" value="1"/>
</dbReference>
<name>A0A0W0THT5_9GAMM</name>
<dbReference type="Pfam" id="PF04972">
    <property type="entry name" value="BON"/>
    <property type="match status" value="2"/>
</dbReference>
<dbReference type="InterPro" id="IPR051686">
    <property type="entry name" value="Lipoprotein_DolP"/>
</dbReference>
<dbReference type="PANTHER" id="PTHR34606:SF15">
    <property type="entry name" value="BON DOMAIN-CONTAINING PROTEIN"/>
    <property type="match status" value="1"/>
</dbReference>
<feature type="domain" description="BON" evidence="2">
    <location>
        <begin position="34"/>
        <end position="103"/>
    </location>
</feature>